<organism evidence="1 2">
    <name type="scientific">Musa troglodytarum</name>
    <name type="common">fe'i banana</name>
    <dbReference type="NCBI Taxonomy" id="320322"/>
    <lineage>
        <taxon>Eukaryota</taxon>
        <taxon>Viridiplantae</taxon>
        <taxon>Streptophyta</taxon>
        <taxon>Embryophyta</taxon>
        <taxon>Tracheophyta</taxon>
        <taxon>Spermatophyta</taxon>
        <taxon>Magnoliopsida</taxon>
        <taxon>Liliopsida</taxon>
        <taxon>Zingiberales</taxon>
        <taxon>Musaceae</taxon>
        <taxon>Musa</taxon>
    </lineage>
</organism>
<dbReference type="Proteomes" id="UP001055439">
    <property type="component" value="Chromosome 9"/>
</dbReference>
<accession>A0A9E7I6H8</accession>
<reference evidence="1" key="1">
    <citation type="submission" date="2022-05" db="EMBL/GenBank/DDBJ databases">
        <title>The Musa troglodytarum L. genome provides insights into the mechanism of non-climacteric behaviour and enrichment of carotenoids.</title>
        <authorList>
            <person name="Wang J."/>
        </authorList>
    </citation>
    <scope>NUCLEOTIDE SEQUENCE</scope>
    <source>
        <tissue evidence="1">Leaf</tissue>
    </source>
</reference>
<dbReference type="EMBL" id="CP097511">
    <property type="protein sequence ID" value="URE46301.1"/>
    <property type="molecule type" value="Genomic_DNA"/>
</dbReference>
<sequence length="86" mass="9813">MWIHCFSSPLSAPCLLRDSKPPRLTDSTAEEVAVLEVTRRALPEEMWFLMAYNTVLNGLACWGTERGLILPGNFRFTILEHLSKYT</sequence>
<dbReference type="OrthoDB" id="1938127at2759"/>
<dbReference type="AlphaFoldDB" id="A0A9E7I6H8"/>
<evidence type="ECO:0000313" key="1">
    <source>
        <dbReference type="EMBL" id="URE46301.1"/>
    </source>
</evidence>
<name>A0A9E7I6H8_9LILI</name>
<evidence type="ECO:0000313" key="2">
    <source>
        <dbReference type="Proteomes" id="UP001055439"/>
    </source>
</evidence>
<proteinExistence type="predicted"/>
<keyword evidence="2" id="KW-1185">Reference proteome</keyword>
<protein>
    <submittedName>
        <fullName evidence="1">Uncharacterized protein</fullName>
    </submittedName>
</protein>
<gene>
    <name evidence="1" type="ORF">MUK42_14229</name>
</gene>